<organism evidence="3 4">
    <name type="scientific">Microbacterium protaetiae</name>
    <dbReference type="NCBI Taxonomy" id="2509458"/>
    <lineage>
        <taxon>Bacteria</taxon>
        <taxon>Bacillati</taxon>
        <taxon>Actinomycetota</taxon>
        <taxon>Actinomycetes</taxon>
        <taxon>Micrococcales</taxon>
        <taxon>Microbacteriaceae</taxon>
        <taxon>Microbacterium</taxon>
    </lineage>
</organism>
<protein>
    <submittedName>
        <fullName evidence="3">Alpha/beta hydrolase</fullName>
    </submittedName>
</protein>
<keyword evidence="3" id="KW-0378">Hydrolase</keyword>
<gene>
    <name evidence="3" type="ORF">ET475_01580</name>
</gene>
<dbReference type="KEGG" id="mprt:ET475_01580"/>
<reference evidence="3 4" key="1">
    <citation type="submission" date="2019-01" db="EMBL/GenBank/DDBJ databases">
        <title>Genome sequencing of strain DFW100M-13.</title>
        <authorList>
            <person name="Heo J."/>
            <person name="Kim S.-J."/>
            <person name="Kim J.-S."/>
            <person name="Hong S.-B."/>
            <person name="Kwon S.-W."/>
        </authorList>
    </citation>
    <scope>NUCLEOTIDE SEQUENCE [LARGE SCALE GENOMIC DNA]</scope>
    <source>
        <strain evidence="3 4">DFW100M-13</strain>
    </source>
</reference>
<dbReference type="InterPro" id="IPR029058">
    <property type="entry name" value="AB_hydrolase_fold"/>
</dbReference>
<accession>A0A4P6E9V5</accession>
<keyword evidence="4" id="KW-1185">Reference proteome</keyword>
<evidence type="ECO:0000313" key="4">
    <source>
        <dbReference type="Proteomes" id="UP000293995"/>
    </source>
</evidence>
<sequence length="281" mass="30299">MSTFTTHSVRSSDGTPIGFRRTGSGPPLVLVHGGLLASQHLVALAAELADEFEVIVPDRRGRGMSGPYGDGASRIVDREAADIRAVIDDAGAHDLFALSSGALVSLEAVRTTDSITRLALYEPPLSINGSVPRAWVDRYEAEVSAGRIAAALITGMRGLRIDPVMSRIPHLAAPMLEFVLRHESLAEGEVSIRDLVPTWHYDVAIIDELADRARDYAGVTADVLLLGGGKSPAFLTRALDELELVLPRAQRITFPRLRHQAAVDQPDQVAAVLREFFARGI</sequence>
<dbReference type="GO" id="GO:0004806">
    <property type="term" value="F:triacylglycerol lipase activity"/>
    <property type="evidence" value="ECO:0007669"/>
    <property type="project" value="TreeGrafter"/>
</dbReference>
<dbReference type="Pfam" id="PF12697">
    <property type="entry name" value="Abhydrolase_6"/>
    <property type="match status" value="1"/>
</dbReference>
<dbReference type="OrthoDB" id="63519at2"/>
<evidence type="ECO:0000313" key="3">
    <source>
        <dbReference type="EMBL" id="QAY58815.1"/>
    </source>
</evidence>
<evidence type="ECO:0000259" key="2">
    <source>
        <dbReference type="Pfam" id="PF12697"/>
    </source>
</evidence>
<proteinExistence type="predicted"/>
<dbReference type="Proteomes" id="UP000293995">
    <property type="component" value="Chromosome"/>
</dbReference>
<feature type="domain" description="AB hydrolase-1" evidence="2">
    <location>
        <begin position="28"/>
        <end position="272"/>
    </location>
</feature>
<dbReference type="Gene3D" id="3.40.50.1820">
    <property type="entry name" value="alpha/beta hydrolase"/>
    <property type="match status" value="1"/>
</dbReference>
<dbReference type="AlphaFoldDB" id="A0A4P6E9V5"/>
<dbReference type="PANTHER" id="PTHR43433:SF5">
    <property type="entry name" value="AB HYDROLASE-1 DOMAIN-CONTAINING PROTEIN"/>
    <property type="match status" value="1"/>
</dbReference>
<dbReference type="RefSeq" id="WP_129385391.1">
    <property type="nucleotide sequence ID" value="NZ_CP035494.1"/>
</dbReference>
<dbReference type="InterPro" id="IPR000073">
    <property type="entry name" value="AB_hydrolase_1"/>
</dbReference>
<dbReference type="PANTHER" id="PTHR43433">
    <property type="entry name" value="HYDROLASE, ALPHA/BETA FOLD FAMILY PROTEIN"/>
    <property type="match status" value="1"/>
</dbReference>
<dbReference type="SUPFAM" id="SSF53474">
    <property type="entry name" value="alpha/beta-Hydrolases"/>
    <property type="match status" value="1"/>
</dbReference>
<feature type="compositionally biased region" description="Polar residues" evidence="1">
    <location>
        <begin position="1"/>
        <end position="14"/>
    </location>
</feature>
<feature type="region of interest" description="Disordered" evidence="1">
    <location>
        <begin position="1"/>
        <end position="20"/>
    </location>
</feature>
<dbReference type="EMBL" id="CP035494">
    <property type="protein sequence ID" value="QAY58815.1"/>
    <property type="molecule type" value="Genomic_DNA"/>
</dbReference>
<dbReference type="InterPro" id="IPR050471">
    <property type="entry name" value="AB_hydrolase"/>
</dbReference>
<name>A0A4P6E9V5_9MICO</name>
<evidence type="ECO:0000256" key="1">
    <source>
        <dbReference type="SAM" id="MobiDB-lite"/>
    </source>
</evidence>
<dbReference type="GO" id="GO:0046503">
    <property type="term" value="P:glycerolipid catabolic process"/>
    <property type="evidence" value="ECO:0007669"/>
    <property type="project" value="TreeGrafter"/>
</dbReference>